<organism evidence="1 2">
    <name type="scientific">Poseidonibacter ostreae</name>
    <dbReference type="NCBI Taxonomy" id="2654171"/>
    <lineage>
        <taxon>Bacteria</taxon>
        <taxon>Pseudomonadati</taxon>
        <taxon>Campylobacterota</taxon>
        <taxon>Epsilonproteobacteria</taxon>
        <taxon>Campylobacterales</taxon>
        <taxon>Arcobacteraceae</taxon>
        <taxon>Poseidonibacter</taxon>
    </lineage>
</organism>
<gene>
    <name evidence="1" type="ORF">GBG19_00665</name>
</gene>
<sequence length="120" mass="14311">MNKIGFDEINTLLSSPESTNDYAYYFIAYELLVSKKKCADRLFHDAGIKIEINEGSPDVDFFLVYGEVTEFEFKEIWRDIYINLKRDFSPIVEVGHHLIFRNYLRAYRIMLNLFQDKKRP</sequence>
<name>A0A6L4WWX5_9BACT</name>
<dbReference type="EMBL" id="WFKK01000001">
    <property type="protein sequence ID" value="KAB7891381.1"/>
    <property type="molecule type" value="Genomic_DNA"/>
</dbReference>
<protein>
    <submittedName>
        <fullName evidence="1">Uncharacterized protein</fullName>
    </submittedName>
</protein>
<comment type="caution">
    <text evidence="1">The sequence shown here is derived from an EMBL/GenBank/DDBJ whole genome shotgun (WGS) entry which is preliminary data.</text>
</comment>
<proteinExistence type="predicted"/>
<dbReference type="RefSeq" id="WP_152279484.1">
    <property type="nucleotide sequence ID" value="NZ_WFKK01000001.1"/>
</dbReference>
<evidence type="ECO:0000313" key="2">
    <source>
        <dbReference type="Proteomes" id="UP000472839"/>
    </source>
</evidence>
<evidence type="ECO:0000313" key="1">
    <source>
        <dbReference type="EMBL" id="KAB7891381.1"/>
    </source>
</evidence>
<accession>A0A6L4WWX5</accession>
<dbReference type="AlphaFoldDB" id="A0A6L4WWX5"/>
<reference evidence="1 2" key="1">
    <citation type="submission" date="2019-10" db="EMBL/GenBank/DDBJ databases">
        <title>Poseidonibacter ostreae sp. nov., isolated from the gut of the Ostrea denselamellosa.</title>
        <authorList>
            <person name="Choi A."/>
        </authorList>
    </citation>
    <scope>NUCLEOTIDE SEQUENCE [LARGE SCALE GENOMIC DNA]</scope>
    <source>
        <strain evidence="1 2">SJOD-M-33</strain>
    </source>
</reference>
<dbReference type="Proteomes" id="UP000472839">
    <property type="component" value="Unassembled WGS sequence"/>
</dbReference>